<evidence type="ECO:0000256" key="1">
    <source>
        <dbReference type="SAM" id="MobiDB-lite"/>
    </source>
</evidence>
<reference evidence="3" key="1">
    <citation type="submission" date="2018-06" db="EMBL/GenBank/DDBJ databases">
        <title>Whole genome sequencing of four bacterial strains from South Shetland trench revealing bio-synthetic gene clusters.</title>
        <authorList>
            <person name="Abdel-Mageed W.M."/>
            <person name="Lehri B."/>
            <person name="Jarmusch S."/>
            <person name="Miranda K."/>
            <person name="Goodfellow M."/>
            <person name="Jaspars M."/>
            <person name="Karlyshev A.V."/>
        </authorList>
    </citation>
    <scope>NUCLEOTIDE SEQUENCE [LARGE SCALE GENOMIC DNA]</scope>
    <source>
        <strain evidence="3">SST4</strain>
    </source>
</reference>
<feature type="region of interest" description="Disordered" evidence="1">
    <location>
        <begin position="73"/>
        <end position="93"/>
    </location>
</feature>
<dbReference type="Proteomes" id="UP000252204">
    <property type="component" value="Unassembled WGS sequence"/>
</dbReference>
<dbReference type="EMBL" id="QNTU01000019">
    <property type="protein sequence ID" value="RBI65378.1"/>
    <property type="molecule type" value="Genomic_DNA"/>
</dbReference>
<keyword evidence="3" id="KW-1185">Reference proteome</keyword>
<evidence type="ECO:0000313" key="2">
    <source>
        <dbReference type="EMBL" id="RBI65378.1"/>
    </source>
</evidence>
<protein>
    <submittedName>
        <fullName evidence="2">Uncharacterized protein</fullName>
    </submittedName>
</protein>
<dbReference type="AlphaFoldDB" id="A0A365TIQ9"/>
<accession>A0A365TIQ9</accession>
<organism evidence="2 3">
    <name type="scientific">Vreelandella sulfidaeris</name>
    <dbReference type="NCBI Taxonomy" id="115553"/>
    <lineage>
        <taxon>Bacteria</taxon>
        <taxon>Pseudomonadati</taxon>
        <taxon>Pseudomonadota</taxon>
        <taxon>Gammaproteobacteria</taxon>
        <taxon>Oceanospirillales</taxon>
        <taxon>Halomonadaceae</taxon>
        <taxon>Vreelandella</taxon>
    </lineage>
</organism>
<name>A0A365TIQ9_9GAMM</name>
<evidence type="ECO:0000313" key="3">
    <source>
        <dbReference type="Proteomes" id="UP000252204"/>
    </source>
</evidence>
<gene>
    <name evidence="2" type="ORF">DQ400_18660</name>
</gene>
<dbReference type="RefSeq" id="WP_113271175.1">
    <property type="nucleotide sequence ID" value="NZ_QNTU01000019.1"/>
</dbReference>
<feature type="compositionally biased region" description="Basic and acidic residues" evidence="1">
    <location>
        <begin position="84"/>
        <end position="93"/>
    </location>
</feature>
<sequence>MSFYPHARVGRDKTLAKIANHRANFLSARPGRGATTAIKLSLMYDVVSIRTPRAGRDFWLYLDQRWRAKLLSDTPPFRSTKGIADGRDTTRQN</sequence>
<comment type="caution">
    <text evidence="2">The sequence shown here is derived from an EMBL/GenBank/DDBJ whole genome shotgun (WGS) entry which is preliminary data.</text>
</comment>
<proteinExistence type="predicted"/>